<dbReference type="PANTHER" id="PTHR47331">
    <property type="entry name" value="PHD-TYPE DOMAIN-CONTAINING PROTEIN"/>
    <property type="match status" value="1"/>
</dbReference>
<feature type="domain" description="Integrase catalytic" evidence="2">
    <location>
        <begin position="426"/>
        <end position="609"/>
    </location>
</feature>
<dbReference type="AlphaFoldDB" id="A0AAD9R287"/>
<reference evidence="3" key="1">
    <citation type="journal article" date="2023" name="G3 (Bethesda)">
        <title>Whole genome assembly and annotation of the endangered Caribbean coral Acropora cervicornis.</title>
        <authorList>
            <person name="Selwyn J.D."/>
            <person name="Vollmer S.V."/>
        </authorList>
    </citation>
    <scope>NUCLEOTIDE SEQUENCE</scope>
    <source>
        <strain evidence="3">K2</strain>
    </source>
</reference>
<dbReference type="Gene3D" id="1.10.340.70">
    <property type="match status" value="1"/>
</dbReference>
<dbReference type="GO" id="GO:0015074">
    <property type="term" value="P:DNA integration"/>
    <property type="evidence" value="ECO:0007669"/>
    <property type="project" value="InterPro"/>
</dbReference>
<evidence type="ECO:0000256" key="1">
    <source>
        <dbReference type="SAM" id="MobiDB-lite"/>
    </source>
</evidence>
<evidence type="ECO:0000313" key="4">
    <source>
        <dbReference type="Proteomes" id="UP001249851"/>
    </source>
</evidence>
<dbReference type="InterPro" id="IPR040676">
    <property type="entry name" value="DUF5641"/>
</dbReference>
<name>A0AAD9R287_ACRCE</name>
<dbReference type="SUPFAM" id="SSF53098">
    <property type="entry name" value="Ribonuclease H-like"/>
    <property type="match status" value="1"/>
</dbReference>
<dbReference type="EMBL" id="JARQWQ010000006">
    <property type="protein sequence ID" value="KAK2571450.1"/>
    <property type="molecule type" value="Genomic_DNA"/>
</dbReference>
<reference evidence="3" key="2">
    <citation type="journal article" date="2023" name="Science">
        <title>Genomic signatures of disease resistance in endangered staghorn corals.</title>
        <authorList>
            <person name="Vollmer S.V."/>
            <person name="Selwyn J.D."/>
            <person name="Despard B.A."/>
            <person name="Roesel C.L."/>
        </authorList>
    </citation>
    <scope>NUCLEOTIDE SEQUENCE</scope>
    <source>
        <strain evidence="3">K2</strain>
    </source>
</reference>
<sequence>MISAINSIYDVLGWSSPVTIIAKLIFSEVCQHKLHWDEEVPNDIQRKWEAWVTSLQKAPTLTVPRCVFKLNGTHFEIHGFADASKVGVCAALYLVTYQDSTPVDQNLLAAKSRVAPKETSIPRLELVAAHTLAKLQSNVSKALVSFPITAYHNWVDSITVLCWLANRGEWTTFVRNRVKEIGELTESAVWRFVPTTENPSDLGTRGVAPDKLKTFWLKGPSWLSNESDRPEQPVILETNDAKSERNKKEAMLLTEDKAQGTIKTWSEYLLNKFPYWKLLRITAYMKRFINSCRKVHRDGPLTKSEVVGAEEIWVRITQETSDMTSTLRLAKDEVGILRCNERIQGYTPIFIPRKSALARSNIEHCHLQTLHGGVAITMNKVRQKYWIPKLRALVKSVRHKCNHCKKYRAKVLSAPPTSALPRFRTEFTEPFNVTGVDFAGPLLYKSGNNGTSKAYITLFTCASTRAVHLKLCKDMTVMEFKRGLKEFVVRRGAPELMVSNNAKTFQAAKKWLSTLRKDEDLFNFLSAKEIEWKFNMSRAPWWGGFFERLIGITKSTLSKAIGRALLTFEELEEVLLDVESVLNNRPLCYLGEEFEMPVITPNLLFRGQPARFLEENGENMSEGEEMTRRLRYLKKCRDNVRKRWLDEYLRALQERFNTHSTPTHEATITKGSLLLLKDTTKNKANWKIGRVVNPIVGKDGVTRGYKLLTGNGYVVERPLQLLCDLEISGTSDDSGSSVEDAEHSGDIIQTGANQCRPQRPEREARRTAANRLVGVVANENEED</sequence>
<accession>A0AAD9R287</accession>
<dbReference type="Pfam" id="PF05380">
    <property type="entry name" value="Peptidase_A17"/>
    <property type="match status" value="1"/>
</dbReference>
<dbReference type="InterPro" id="IPR012337">
    <property type="entry name" value="RNaseH-like_sf"/>
</dbReference>
<gene>
    <name evidence="3" type="ORF">P5673_004045</name>
</gene>
<dbReference type="InterPro" id="IPR008042">
    <property type="entry name" value="Retrotrans_Pao"/>
</dbReference>
<evidence type="ECO:0000313" key="3">
    <source>
        <dbReference type="EMBL" id="KAK2571450.1"/>
    </source>
</evidence>
<dbReference type="InterPro" id="IPR036397">
    <property type="entry name" value="RNaseH_sf"/>
</dbReference>
<dbReference type="Pfam" id="PF18701">
    <property type="entry name" value="DUF5641"/>
    <property type="match status" value="1"/>
</dbReference>
<keyword evidence="4" id="KW-1185">Reference proteome</keyword>
<dbReference type="Pfam" id="PF17921">
    <property type="entry name" value="Integrase_H2C2"/>
    <property type="match status" value="1"/>
</dbReference>
<proteinExistence type="predicted"/>
<dbReference type="GO" id="GO:0003676">
    <property type="term" value="F:nucleic acid binding"/>
    <property type="evidence" value="ECO:0007669"/>
    <property type="project" value="InterPro"/>
</dbReference>
<dbReference type="InterPro" id="IPR001584">
    <property type="entry name" value="Integrase_cat-core"/>
</dbReference>
<protein>
    <recommendedName>
        <fullName evidence="2">Integrase catalytic domain-containing protein</fullName>
    </recommendedName>
</protein>
<dbReference type="Proteomes" id="UP001249851">
    <property type="component" value="Unassembled WGS sequence"/>
</dbReference>
<organism evidence="3 4">
    <name type="scientific">Acropora cervicornis</name>
    <name type="common">Staghorn coral</name>
    <dbReference type="NCBI Taxonomy" id="6130"/>
    <lineage>
        <taxon>Eukaryota</taxon>
        <taxon>Metazoa</taxon>
        <taxon>Cnidaria</taxon>
        <taxon>Anthozoa</taxon>
        <taxon>Hexacorallia</taxon>
        <taxon>Scleractinia</taxon>
        <taxon>Astrocoeniina</taxon>
        <taxon>Acroporidae</taxon>
        <taxon>Acropora</taxon>
    </lineage>
</organism>
<dbReference type="PROSITE" id="PS50994">
    <property type="entry name" value="INTEGRASE"/>
    <property type="match status" value="1"/>
</dbReference>
<comment type="caution">
    <text evidence="3">The sequence shown here is derived from an EMBL/GenBank/DDBJ whole genome shotgun (WGS) entry which is preliminary data.</text>
</comment>
<dbReference type="Gene3D" id="3.30.420.10">
    <property type="entry name" value="Ribonuclease H-like superfamily/Ribonuclease H"/>
    <property type="match status" value="1"/>
</dbReference>
<feature type="region of interest" description="Disordered" evidence="1">
    <location>
        <begin position="731"/>
        <end position="783"/>
    </location>
</feature>
<dbReference type="InterPro" id="IPR041588">
    <property type="entry name" value="Integrase_H2C2"/>
</dbReference>
<evidence type="ECO:0000259" key="2">
    <source>
        <dbReference type="PROSITE" id="PS50994"/>
    </source>
</evidence>